<evidence type="ECO:0000313" key="2">
    <source>
        <dbReference type="EMBL" id="RXS76340.1"/>
    </source>
</evidence>
<keyword evidence="3" id="KW-1185">Reference proteome</keyword>
<dbReference type="CDD" id="cd02440">
    <property type="entry name" value="AdoMet_MTases"/>
    <property type="match status" value="1"/>
</dbReference>
<dbReference type="PANTHER" id="PTHR43861">
    <property type="entry name" value="TRANS-ACONITATE 2-METHYLTRANSFERASE-RELATED"/>
    <property type="match status" value="1"/>
</dbReference>
<dbReference type="GO" id="GO:0032259">
    <property type="term" value="P:methylation"/>
    <property type="evidence" value="ECO:0007669"/>
    <property type="project" value="UniProtKB-KW"/>
</dbReference>
<dbReference type="RefSeq" id="WP_129258955.1">
    <property type="nucleotide sequence ID" value="NZ_SDKC01000001.1"/>
</dbReference>
<dbReference type="InterPro" id="IPR013216">
    <property type="entry name" value="Methyltransf_11"/>
</dbReference>
<protein>
    <submittedName>
        <fullName evidence="2">Class I SAM-dependent methyltransferase</fullName>
    </submittedName>
</protein>
<feature type="domain" description="Methyltransferase type 11" evidence="1">
    <location>
        <begin position="44"/>
        <end position="135"/>
    </location>
</feature>
<dbReference type="PANTHER" id="PTHR43861:SF1">
    <property type="entry name" value="TRANS-ACONITATE 2-METHYLTRANSFERASE"/>
    <property type="match status" value="1"/>
</dbReference>
<proteinExistence type="predicted"/>
<accession>A0A4Q1RKN2</accession>
<name>A0A4Q1RKN2_9FIRM</name>
<gene>
    <name evidence="2" type="ORF">ETP43_14790</name>
</gene>
<organism evidence="2 3">
    <name type="scientific">Blautia faecicola</name>
    <dbReference type="NCBI Taxonomy" id="2509240"/>
    <lineage>
        <taxon>Bacteria</taxon>
        <taxon>Bacillati</taxon>
        <taxon>Bacillota</taxon>
        <taxon>Clostridia</taxon>
        <taxon>Lachnospirales</taxon>
        <taxon>Lachnospiraceae</taxon>
        <taxon>Blautia</taxon>
    </lineage>
</organism>
<evidence type="ECO:0000259" key="1">
    <source>
        <dbReference type="Pfam" id="PF08241"/>
    </source>
</evidence>
<dbReference type="Pfam" id="PF08241">
    <property type="entry name" value="Methyltransf_11"/>
    <property type="match status" value="1"/>
</dbReference>
<dbReference type="Gene3D" id="3.40.50.150">
    <property type="entry name" value="Vaccinia Virus protein VP39"/>
    <property type="match status" value="1"/>
</dbReference>
<dbReference type="OrthoDB" id="9804312at2"/>
<keyword evidence="2" id="KW-0808">Transferase</keyword>
<dbReference type="Proteomes" id="UP000290106">
    <property type="component" value="Unassembled WGS sequence"/>
</dbReference>
<sequence>MDSIDYYNRYAVPYYEETVDASMEEVMKPFVELLSEESENAEVLDLGCGSGRDTLLLEEYGFYVTPMDGSEEMCKLAVVNTDKEVLQMTYDEMEFDDVFDGIWACASLIHLTEDEMRKVMKKLVKALKENGVLYFSVHKGDRDGIYHGRYFHDYTRRELQSLMEEYPELEVVDIWTTQDVRSEKSDKLWLNVLARKTGKE</sequence>
<evidence type="ECO:0000313" key="3">
    <source>
        <dbReference type="Proteomes" id="UP000290106"/>
    </source>
</evidence>
<comment type="caution">
    <text evidence="2">The sequence shown here is derived from an EMBL/GenBank/DDBJ whole genome shotgun (WGS) entry which is preliminary data.</text>
</comment>
<dbReference type="GO" id="GO:0008757">
    <property type="term" value="F:S-adenosylmethionine-dependent methyltransferase activity"/>
    <property type="evidence" value="ECO:0007669"/>
    <property type="project" value="InterPro"/>
</dbReference>
<dbReference type="SUPFAM" id="SSF53335">
    <property type="entry name" value="S-adenosyl-L-methionine-dependent methyltransferases"/>
    <property type="match status" value="1"/>
</dbReference>
<dbReference type="InterPro" id="IPR029063">
    <property type="entry name" value="SAM-dependent_MTases_sf"/>
</dbReference>
<dbReference type="EMBL" id="SDKC01000001">
    <property type="protein sequence ID" value="RXS76340.1"/>
    <property type="molecule type" value="Genomic_DNA"/>
</dbReference>
<keyword evidence="2" id="KW-0489">Methyltransferase</keyword>
<dbReference type="AlphaFoldDB" id="A0A4Q1RKN2"/>
<reference evidence="2 3" key="1">
    <citation type="submission" date="2019-01" db="EMBL/GenBank/DDBJ databases">
        <title>Blautia sp. nov. KGMB01111 isolated human feces.</title>
        <authorList>
            <person name="Park J.-E."/>
            <person name="Kim J.-S."/>
            <person name="Park S.-H."/>
        </authorList>
    </citation>
    <scope>NUCLEOTIDE SEQUENCE [LARGE SCALE GENOMIC DNA]</scope>
    <source>
        <strain evidence="2 3">KGMB01111</strain>
    </source>
</reference>